<evidence type="ECO:0000313" key="2">
    <source>
        <dbReference type="Proteomes" id="UP000323386"/>
    </source>
</evidence>
<organism evidence="1 2">
    <name type="scientific">Pseudozyma flocculosa</name>
    <dbReference type="NCBI Taxonomy" id="84751"/>
    <lineage>
        <taxon>Eukaryota</taxon>
        <taxon>Fungi</taxon>
        <taxon>Dikarya</taxon>
        <taxon>Basidiomycota</taxon>
        <taxon>Ustilaginomycotina</taxon>
        <taxon>Ustilaginomycetes</taxon>
        <taxon>Ustilaginales</taxon>
        <taxon>Ustilaginaceae</taxon>
        <taxon>Pseudozyma</taxon>
    </lineage>
</organism>
<gene>
    <name evidence="1" type="ORF">PSFLO_04952</name>
</gene>
<dbReference type="AlphaFoldDB" id="A0A5C3F815"/>
<name>A0A5C3F815_9BASI</name>
<dbReference type="Proteomes" id="UP000323386">
    <property type="component" value="Unassembled WGS sequence"/>
</dbReference>
<evidence type="ECO:0000313" key="1">
    <source>
        <dbReference type="EMBL" id="SPO39471.1"/>
    </source>
</evidence>
<protein>
    <submittedName>
        <fullName evidence="1">Uncharacterized protein</fullName>
    </submittedName>
</protein>
<proteinExistence type="predicted"/>
<dbReference type="EMBL" id="OOIP01000014">
    <property type="protein sequence ID" value="SPO39471.1"/>
    <property type="molecule type" value="Genomic_DNA"/>
</dbReference>
<accession>A0A5C3F815</accession>
<reference evidence="1 2" key="1">
    <citation type="submission" date="2018-03" db="EMBL/GenBank/DDBJ databases">
        <authorList>
            <person name="Guldener U."/>
        </authorList>
    </citation>
    <scope>NUCLEOTIDE SEQUENCE [LARGE SCALE GENOMIC DNA]</scope>
    <source>
        <strain evidence="1 2">DAOM196992</strain>
    </source>
</reference>
<sequence>MPIRSHRSRYGISAGQIGRRLEVDGVDRAGSLLGKVAAASPGEFDIRLDIALLQRRRSYLAHFRHPDPSPLRLPDLPHCLLPFADTREAAAISIRRYLFRWRPAYPVPCPATAPRITRAERATVRTYVQPREPSSDGDCSTRRLMIHTASGWGCASKPIRPARVATRQGD</sequence>
<keyword evidence="2" id="KW-1185">Reference proteome</keyword>